<name>A0A7T0KCI8_9CORY</name>
<proteinExistence type="predicted"/>
<evidence type="ECO:0000313" key="3">
    <source>
        <dbReference type="Proteomes" id="UP000594681"/>
    </source>
</evidence>
<reference evidence="2 3" key="1">
    <citation type="submission" date="2020-11" db="EMBL/GenBank/DDBJ databases">
        <title>Corynebacterium sp. ZJ-599.</title>
        <authorList>
            <person name="Zhou J."/>
        </authorList>
    </citation>
    <scope>NUCLEOTIDE SEQUENCE [LARGE SCALE GENOMIC DNA]</scope>
    <source>
        <strain evidence="2 3">ZJ-599</strain>
    </source>
</reference>
<dbReference type="Proteomes" id="UP000594681">
    <property type="component" value="Chromosome"/>
</dbReference>
<dbReference type="InterPro" id="IPR021145">
    <property type="entry name" value="Portal_protein_SPP1_Gp6-like"/>
</dbReference>
<dbReference type="Pfam" id="PF05133">
    <property type="entry name" value="SPP1_portal"/>
    <property type="match status" value="1"/>
</dbReference>
<organism evidence="2 3">
    <name type="scientific">Corynebacterium lizhenjunii</name>
    <dbReference type="NCBI Taxonomy" id="2709394"/>
    <lineage>
        <taxon>Bacteria</taxon>
        <taxon>Bacillati</taxon>
        <taxon>Actinomycetota</taxon>
        <taxon>Actinomycetes</taxon>
        <taxon>Mycobacteriales</taxon>
        <taxon>Corynebacteriaceae</taxon>
        <taxon>Corynebacterium</taxon>
    </lineage>
</organism>
<keyword evidence="3" id="KW-1185">Reference proteome</keyword>
<accession>A0A7T0KCI8</accession>
<dbReference type="KEGG" id="cliz:G7Y31_06710"/>
<sequence length="473" mass="50939">MTVDAKDLAGQLGVQLARYRAKNDLRWRYYNGKAGVKNMGIAVPESLVNVESVVGWPEIVVDALAERIEWGGWRSGGDIDALHVVFAQNQLDVEVSKAILDALVTGVGFLAVSQGDVAAGEQQIIVDAVPATQATYVWDERRNRMAAGLVVSADESGKQYRTLYLPDETITLDGEAVVSRVVHNRGRCGLVALPNRARSGSARGRSEITPAIRYYTDHGVRTILGMEYNREFYTTPQRYLTNVTPEQLGASENPDAQEILELGWKVAMNKALIIPPGDPDDGEANPAAGQFSAASPAPYIDELRMLAQLVSAQSGVPAAYLGFTSDNPASADAIRAAESRLVKRAEMRQVSFGKALVNDLAYVCLSILDGAPPSPEVMAGVSSVWREASTPTLAATMDAMVKAVAAKIMPEHSEVVWDMLNFTEAQKVIMRRELAHQQARERVAALAAGQQQPVTAMDSADDEFVPGGDSSGV</sequence>
<dbReference type="AlphaFoldDB" id="A0A7T0KCI8"/>
<dbReference type="RefSeq" id="WP_165006374.1">
    <property type="nucleotide sequence ID" value="NZ_CP064954.1"/>
</dbReference>
<dbReference type="EMBL" id="CP064954">
    <property type="protein sequence ID" value="QPK78275.1"/>
    <property type="molecule type" value="Genomic_DNA"/>
</dbReference>
<evidence type="ECO:0000256" key="1">
    <source>
        <dbReference type="SAM" id="MobiDB-lite"/>
    </source>
</evidence>
<feature type="region of interest" description="Disordered" evidence="1">
    <location>
        <begin position="449"/>
        <end position="473"/>
    </location>
</feature>
<evidence type="ECO:0000313" key="2">
    <source>
        <dbReference type="EMBL" id="QPK78275.1"/>
    </source>
</evidence>
<protein>
    <submittedName>
        <fullName evidence="2">Phage portal protein</fullName>
    </submittedName>
</protein>
<gene>
    <name evidence="2" type="ORF">G7Y31_06710</name>
</gene>